<evidence type="ECO:0000256" key="2">
    <source>
        <dbReference type="ARBA" id="ARBA00022692"/>
    </source>
</evidence>
<sequence>MSFTNAPVTRSLVLGLASASIGASLFDIKHYFYILVDPQILRYHQTWRVLTYQLCYTNSSEVLFACMTLYQMRIVERMWGSRKYASFIAVASLISAVVPPFLLFVLRFLTNGHINYLPAGPTAVVFAILAQYYSIVPHRYTYRVAFSSKEQPPAGSDDNFVGLTFSDKSYRYFLAAQLALFQWPGSILSAAVGWILGHAWRNDVLPGRLTEWRVPGWLVGISTQKRRDEFEGLRRRLEGENATGTATGVDDGQADGAAGRRRPMGQQILDQFRGPM</sequence>
<dbReference type="PANTHER" id="PTHR43066">
    <property type="entry name" value="RHOMBOID-RELATED PROTEIN"/>
    <property type="match status" value="1"/>
</dbReference>
<evidence type="ECO:0000313" key="7">
    <source>
        <dbReference type="EMBL" id="KAL1903388.1"/>
    </source>
</evidence>
<comment type="caution">
    <text evidence="7">The sequence shown here is derived from an EMBL/GenBank/DDBJ whole genome shotgun (WGS) entry which is preliminary data.</text>
</comment>
<proteinExistence type="predicted"/>
<comment type="subcellular location">
    <subcellularLocation>
        <location evidence="1">Membrane</location>
        <topology evidence="1">Multi-pass membrane protein</topology>
    </subcellularLocation>
</comment>
<reference evidence="7 8" key="1">
    <citation type="journal article" date="2024" name="IMA Fungus">
        <title>IMA Genome - F19 : A genome assembly and annotation guide to empower mycologists, including annotated draft genome sequences of Ceratocystis pirilliformis, Diaporthe australafricana, Fusarium ophioides, Paecilomyces lecythidis, and Sporothrix stenoceras.</title>
        <authorList>
            <person name="Aylward J."/>
            <person name="Wilson A.M."/>
            <person name="Visagie C.M."/>
            <person name="Spraker J."/>
            <person name="Barnes I."/>
            <person name="Buitendag C."/>
            <person name="Ceriani C."/>
            <person name="Del Mar Angel L."/>
            <person name="du Plessis D."/>
            <person name="Fuchs T."/>
            <person name="Gasser K."/>
            <person name="Kramer D."/>
            <person name="Li W."/>
            <person name="Munsamy K."/>
            <person name="Piso A."/>
            <person name="Price J.L."/>
            <person name="Sonnekus B."/>
            <person name="Thomas C."/>
            <person name="van der Nest A."/>
            <person name="van Dijk A."/>
            <person name="van Heerden A."/>
            <person name="van Vuuren N."/>
            <person name="Yilmaz N."/>
            <person name="Duong T.A."/>
            <person name="van der Merwe N.A."/>
            <person name="Wingfield M.J."/>
            <person name="Wingfield B.D."/>
        </authorList>
    </citation>
    <scope>NUCLEOTIDE SEQUENCE [LARGE SCALE GENOMIC DNA]</scope>
    <source>
        <strain evidence="7 8">CMW 5346</strain>
    </source>
</reference>
<feature type="compositionally biased region" description="Low complexity" evidence="5">
    <location>
        <begin position="240"/>
        <end position="257"/>
    </location>
</feature>
<feature type="transmembrane region" description="Helical" evidence="6">
    <location>
        <begin position="49"/>
        <end position="72"/>
    </location>
</feature>
<dbReference type="InterPro" id="IPR035952">
    <property type="entry name" value="Rhomboid-like_sf"/>
</dbReference>
<feature type="region of interest" description="Disordered" evidence="5">
    <location>
        <begin position="239"/>
        <end position="263"/>
    </location>
</feature>
<dbReference type="EMBL" id="JAWCUI010000001">
    <property type="protein sequence ID" value="KAL1903388.1"/>
    <property type="molecule type" value="Genomic_DNA"/>
</dbReference>
<evidence type="ECO:0008006" key="9">
    <source>
        <dbReference type="Google" id="ProtNLM"/>
    </source>
</evidence>
<dbReference type="SUPFAM" id="SSF144091">
    <property type="entry name" value="Rhomboid-like"/>
    <property type="match status" value="1"/>
</dbReference>
<keyword evidence="4 6" id="KW-0472">Membrane</keyword>
<dbReference type="SMART" id="SM01160">
    <property type="entry name" value="DUF1751"/>
    <property type="match status" value="1"/>
</dbReference>
<dbReference type="Gene3D" id="1.20.1540.10">
    <property type="entry name" value="Rhomboid-like"/>
    <property type="match status" value="1"/>
</dbReference>
<dbReference type="PANTHER" id="PTHR43066:SF21">
    <property type="entry name" value="UBIQUITIN-ASSOCIATED DOMAIN-CONTAINING PROTEIN 2"/>
    <property type="match status" value="1"/>
</dbReference>
<evidence type="ECO:0000256" key="4">
    <source>
        <dbReference type="ARBA" id="ARBA00023136"/>
    </source>
</evidence>
<keyword evidence="8" id="KW-1185">Reference proteome</keyword>
<dbReference type="Pfam" id="PF08551">
    <property type="entry name" value="DUF1751"/>
    <property type="match status" value="1"/>
</dbReference>
<organism evidence="7 8">
    <name type="scientific">Sporothrix stenoceras</name>
    <dbReference type="NCBI Taxonomy" id="5173"/>
    <lineage>
        <taxon>Eukaryota</taxon>
        <taxon>Fungi</taxon>
        <taxon>Dikarya</taxon>
        <taxon>Ascomycota</taxon>
        <taxon>Pezizomycotina</taxon>
        <taxon>Sordariomycetes</taxon>
        <taxon>Sordariomycetidae</taxon>
        <taxon>Ophiostomatales</taxon>
        <taxon>Ophiostomataceae</taxon>
        <taxon>Sporothrix</taxon>
    </lineage>
</organism>
<name>A0ABR3ZUW4_9PEZI</name>
<feature type="transmembrane region" description="Helical" evidence="6">
    <location>
        <begin position="84"/>
        <end position="108"/>
    </location>
</feature>
<evidence type="ECO:0000256" key="5">
    <source>
        <dbReference type="SAM" id="MobiDB-lite"/>
    </source>
</evidence>
<protein>
    <recommendedName>
        <fullName evidence="9">Peptidase S54 rhomboid domain-containing protein</fullName>
    </recommendedName>
</protein>
<keyword evidence="2 6" id="KW-0812">Transmembrane</keyword>
<evidence type="ECO:0000313" key="8">
    <source>
        <dbReference type="Proteomes" id="UP001583186"/>
    </source>
</evidence>
<accession>A0ABR3ZUW4</accession>
<evidence type="ECO:0000256" key="6">
    <source>
        <dbReference type="SAM" id="Phobius"/>
    </source>
</evidence>
<feature type="transmembrane region" description="Helical" evidence="6">
    <location>
        <begin position="114"/>
        <end position="133"/>
    </location>
</feature>
<dbReference type="InterPro" id="IPR013861">
    <property type="entry name" value="TMEM115/Pdh1/Rbl19"/>
</dbReference>
<keyword evidence="3 6" id="KW-1133">Transmembrane helix</keyword>
<dbReference type="Proteomes" id="UP001583186">
    <property type="component" value="Unassembled WGS sequence"/>
</dbReference>
<gene>
    <name evidence="7" type="ORF">Sste5346_000014</name>
</gene>
<evidence type="ECO:0000256" key="3">
    <source>
        <dbReference type="ARBA" id="ARBA00022989"/>
    </source>
</evidence>
<evidence type="ECO:0000256" key="1">
    <source>
        <dbReference type="ARBA" id="ARBA00004141"/>
    </source>
</evidence>